<accession>A0A9W9ZJY5</accession>
<dbReference type="GO" id="GO:0004715">
    <property type="term" value="F:non-membrane spanning protein tyrosine kinase activity"/>
    <property type="evidence" value="ECO:0007669"/>
    <property type="project" value="UniProtKB-EC"/>
</dbReference>
<evidence type="ECO:0000256" key="3">
    <source>
        <dbReference type="ARBA" id="ARBA00022777"/>
    </source>
</evidence>
<comment type="caution">
    <text evidence="12">The sequence shown here is derived from an EMBL/GenBank/DDBJ whole genome shotgun (WGS) entry which is preliminary data.</text>
</comment>
<dbReference type="Gene3D" id="3.30.200.20">
    <property type="entry name" value="Phosphorylase Kinase, domain 1"/>
    <property type="match status" value="1"/>
</dbReference>
<dbReference type="AlphaFoldDB" id="A0A9W9ZJY5"/>
<dbReference type="InterPro" id="IPR001245">
    <property type="entry name" value="Ser-Thr/Tyr_kinase_cat_dom"/>
</dbReference>
<dbReference type="InterPro" id="IPR050198">
    <property type="entry name" value="Non-receptor_tyrosine_kinases"/>
</dbReference>
<feature type="domain" description="SH2" evidence="10">
    <location>
        <begin position="9"/>
        <end position="101"/>
    </location>
</feature>
<feature type="domain" description="SH2" evidence="10">
    <location>
        <begin position="162"/>
        <end position="251"/>
    </location>
</feature>
<dbReference type="InterPro" id="IPR017441">
    <property type="entry name" value="Protein_kinase_ATP_BS"/>
</dbReference>
<keyword evidence="5 8" id="KW-0829">Tyrosine-protein kinase</keyword>
<dbReference type="SUPFAM" id="SSF55550">
    <property type="entry name" value="SH2 domain"/>
    <property type="match status" value="2"/>
</dbReference>
<comment type="similarity">
    <text evidence="8">Belongs to the protein kinase superfamily. Tyr protein kinase family.</text>
</comment>
<evidence type="ECO:0000256" key="2">
    <source>
        <dbReference type="ARBA" id="ARBA00022741"/>
    </source>
</evidence>
<dbReference type="Proteomes" id="UP001163046">
    <property type="component" value="Unassembled WGS sequence"/>
</dbReference>
<dbReference type="OrthoDB" id="535945at2759"/>
<keyword evidence="3 8" id="KW-0418">Kinase</keyword>
<dbReference type="SMART" id="SM00252">
    <property type="entry name" value="SH2"/>
    <property type="match status" value="2"/>
</dbReference>
<dbReference type="InterPro" id="IPR000980">
    <property type="entry name" value="SH2"/>
</dbReference>
<evidence type="ECO:0000256" key="4">
    <source>
        <dbReference type="ARBA" id="ARBA00022840"/>
    </source>
</evidence>
<dbReference type="PRINTS" id="PR00401">
    <property type="entry name" value="SH2DOMAIN"/>
</dbReference>
<dbReference type="SUPFAM" id="SSF56112">
    <property type="entry name" value="Protein kinase-like (PK-like)"/>
    <property type="match status" value="1"/>
</dbReference>
<evidence type="ECO:0000256" key="8">
    <source>
        <dbReference type="RuleBase" id="RU362096"/>
    </source>
</evidence>
<evidence type="ECO:0000313" key="13">
    <source>
        <dbReference type="Proteomes" id="UP001163046"/>
    </source>
</evidence>
<feature type="compositionally biased region" description="Pro residues" evidence="9">
    <location>
        <begin position="320"/>
        <end position="337"/>
    </location>
</feature>
<organism evidence="12 13">
    <name type="scientific">Desmophyllum pertusum</name>
    <dbReference type="NCBI Taxonomy" id="174260"/>
    <lineage>
        <taxon>Eukaryota</taxon>
        <taxon>Metazoa</taxon>
        <taxon>Cnidaria</taxon>
        <taxon>Anthozoa</taxon>
        <taxon>Hexacorallia</taxon>
        <taxon>Scleractinia</taxon>
        <taxon>Caryophylliina</taxon>
        <taxon>Caryophylliidae</taxon>
        <taxon>Desmophyllum</taxon>
    </lineage>
</organism>
<evidence type="ECO:0000313" key="12">
    <source>
        <dbReference type="EMBL" id="KAJ7383027.1"/>
    </source>
</evidence>
<keyword evidence="2 7" id="KW-0547">Nucleotide-binding</keyword>
<dbReference type="Gene3D" id="3.30.505.10">
    <property type="entry name" value="SH2 domain"/>
    <property type="match status" value="2"/>
</dbReference>
<feature type="region of interest" description="Disordered" evidence="9">
    <location>
        <begin position="316"/>
        <end position="419"/>
    </location>
</feature>
<keyword evidence="4 7" id="KW-0067">ATP-binding</keyword>
<sequence>MADPLFSALVHGRISRTEAEELLARYGKSDGLFLLRESTASAGSYALSMCHNSKIIHYHIQRHTDGMVAIEDGVKFPGPVELVCHHQYALDGLLVKLSDPCNRLPGVPPRTFSGTNQEHIKDAAVAAMASMGLQDGDESTATLMRAKLESAIGSVLHKNQLWFHTGISREEAERRLSVLGCQNGMFLIREKDPGFVLGLCHEGSVVHYLFDVDQQGRLSIKSGPKFDNLMLGVDHYSQREDGLLCKLREACNVELFEGQRRTSVGTRPGVFQIKNSEMQQIDRSVGHLLKPVHLPQIHFFKAPLPMSQTYYMEVSETIPNSPPRNAPPPVPSFPPPTSNRTSGPPRLPPRPAPSLPVSPGRGVAPYLPPVSPGRGVAPSLPPVSSGRGPHPLPPSPSPFTGTVDGHSASAGRAGPSRGAAAPFESIYDSIKMKKSSFYFNQFKDVQTRKLKSENLKLEKELGHGNFGSVLKGEYTKGNGEKIPVAVKKLKSEEMNNPKAEIMHEAEVMMKLDHPNIVRIIGICQDVTVMLVMELAPEGPLHKYLKKHKSMPMFKIFIIMLQVADAGKPGKWPLKWYAPECIYFRKFSSKSDVGVMVSRFGRLRLTARSLMREEDRPSFQILAQELAEALIDLKSKEEFKEPYLL</sequence>
<feature type="binding site" evidence="7">
    <location>
        <position position="488"/>
    </location>
    <ligand>
        <name>ATP</name>
        <dbReference type="ChEBI" id="CHEBI:30616"/>
    </ligand>
</feature>
<evidence type="ECO:0000256" key="7">
    <source>
        <dbReference type="PROSITE-ProRule" id="PRU10141"/>
    </source>
</evidence>
<dbReference type="InterPro" id="IPR036860">
    <property type="entry name" value="SH2_dom_sf"/>
</dbReference>
<name>A0A9W9ZJY5_9CNID</name>
<dbReference type="PANTHER" id="PTHR24418">
    <property type="entry name" value="TYROSINE-PROTEIN KINASE"/>
    <property type="match status" value="1"/>
</dbReference>
<evidence type="ECO:0000259" key="11">
    <source>
        <dbReference type="PROSITE" id="PS50011"/>
    </source>
</evidence>
<dbReference type="GO" id="GO:0005524">
    <property type="term" value="F:ATP binding"/>
    <property type="evidence" value="ECO:0007669"/>
    <property type="project" value="UniProtKB-UniRule"/>
</dbReference>
<dbReference type="EMBL" id="MU825908">
    <property type="protein sequence ID" value="KAJ7383027.1"/>
    <property type="molecule type" value="Genomic_DNA"/>
</dbReference>
<protein>
    <recommendedName>
        <fullName evidence="8">Tyrosine-protein kinase</fullName>
        <ecNumber evidence="8">2.7.10.2</ecNumber>
    </recommendedName>
</protein>
<proteinExistence type="inferred from homology"/>
<evidence type="ECO:0000256" key="1">
    <source>
        <dbReference type="ARBA" id="ARBA00022679"/>
    </source>
</evidence>
<feature type="compositionally biased region" description="Pro residues" evidence="9">
    <location>
        <begin position="345"/>
        <end position="356"/>
    </location>
</feature>
<evidence type="ECO:0000256" key="9">
    <source>
        <dbReference type="SAM" id="MobiDB-lite"/>
    </source>
</evidence>
<dbReference type="Pfam" id="PF00017">
    <property type="entry name" value="SH2"/>
    <property type="match status" value="2"/>
</dbReference>
<dbReference type="EC" id="2.7.10.2" evidence="8"/>
<gene>
    <name evidence="12" type="ORF">OS493_031197</name>
</gene>
<keyword evidence="6" id="KW-0727">SH2 domain</keyword>
<feature type="domain" description="Protein kinase" evidence="11">
    <location>
        <begin position="455"/>
        <end position="644"/>
    </location>
</feature>
<comment type="catalytic activity">
    <reaction evidence="8">
        <text>L-tyrosyl-[protein] + ATP = O-phospho-L-tyrosyl-[protein] + ADP + H(+)</text>
        <dbReference type="Rhea" id="RHEA:10596"/>
        <dbReference type="Rhea" id="RHEA-COMP:10136"/>
        <dbReference type="Rhea" id="RHEA-COMP:20101"/>
        <dbReference type="ChEBI" id="CHEBI:15378"/>
        <dbReference type="ChEBI" id="CHEBI:30616"/>
        <dbReference type="ChEBI" id="CHEBI:46858"/>
        <dbReference type="ChEBI" id="CHEBI:61978"/>
        <dbReference type="ChEBI" id="CHEBI:456216"/>
        <dbReference type="EC" id="2.7.10.2"/>
    </reaction>
</comment>
<keyword evidence="1 8" id="KW-0808">Transferase</keyword>
<evidence type="ECO:0000259" key="10">
    <source>
        <dbReference type="PROSITE" id="PS50001"/>
    </source>
</evidence>
<dbReference type="Pfam" id="PF07714">
    <property type="entry name" value="PK_Tyr_Ser-Thr"/>
    <property type="match status" value="1"/>
</dbReference>
<keyword evidence="13" id="KW-1185">Reference proteome</keyword>
<evidence type="ECO:0000256" key="5">
    <source>
        <dbReference type="ARBA" id="ARBA00023137"/>
    </source>
</evidence>
<evidence type="ECO:0000256" key="6">
    <source>
        <dbReference type="PROSITE-ProRule" id="PRU00191"/>
    </source>
</evidence>
<feature type="compositionally biased region" description="Low complexity" evidence="9">
    <location>
        <begin position="407"/>
        <end position="419"/>
    </location>
</feature>
<dbReference type="InterPro" id="IPR000719">
    <property type="entry name" value="Prot_kinase_dom"/>
</dbReference>
<dbReference type="PROSITE" id="PS50011">
    <property type="entry name" value="PROTEIN_KINASE_DOM"/>
    <property type="match status" value="1"/>
</dbReference>
<reference evidence="12" key="1">
    <citation type="submission" date="2023-01" db="EMBL/GenBank/DDBJ databases">
        <title>Genome assembly of the deep-sea coral Lophelia pertusa.</title>
        <authorList>
            <person name="Herrera S."/>
            <person name="Cordes E."/>
        </authorList>
    </citation>
    <scope>NUCLEOTIDE SEQUENCE</scope>
    <source>
        <strain evidence="12">USNM1676648</strain>
        <tissue evidence="12">Polyp</tissue>
    </source>
</reference>
<dbReference type="PROSITE" id="PS50001">
    <property type="entry name" value="SH2"/>
    <property type="match status" value="2"/>
</dbReference>
<dbReference type="InterPro" id="IPR011009">
    <property type="entry name" value="Kinase-like_dom_sf"/>
</dbReference>
<dbReference type="PROSITE" id="PS00107">
    <property type="entry name" value="PROTEIN_KINASE_ATP"/>
    <property type="match status" value="1"/>
</dbReference>